<protein>
    <recommendedName>
        <fullName evidence="3">HNS binding protein</fullName>
    </recommendedName>
</protein>
<dbReference type="RefSeq" id="YP_009804617.1">
    <property type="nucleotide sequence ID" value="NC_048002.1"/>
</dbReference>
<dbReference type="EMBL" id="MH370477">
    <property type="protein sequence ID" value="AXC34587.1"/>
    <property type="molecule type" value="Genomic_DNA"/>
</dbReference>
<keyword evidence="2" id="KW-1185">Reference proteome</keyword>
<organism evidence="1 2">
    <name type="scientific">Escherichia phage SRT7</name>
    <dbReference type="NCBI Taxonomy" id="2268589"/>
    <lineage>
        <taxon>Viruses</taxon>
        <taxon>Duplodnaviria</taxon>
        <taxon>Heunggongvirae</taxon>
        <taxon>Uroviricota</taxon>
        <taxon>Caudoviricetes</taxon>
        <taxon>Autographivirales</taxon>
        <taxon>Autotranscriptaviridae</taxon>
        <taxon>Studiervirinae</taxon>
        <taxon>Foetvirus</taxon>
        <taxon>Foetvirus P1723</taxon>
        <taxon>Foetvirus SRT7</taxon>
    </lineage>
</organism>
<evidence type="ECO:0008006" key="3">
    <source>
        <dbReference type="Google" id="ProtNLM"/>
    </source>
</evidence>
<evidence type="ECO:0000313" key="1">
    <source>
        <dbReference type="EMBL" id="AXC34587.1"/>
    </source>
</evidence>
<dbReference type="GeneID" id="54995211"/>
<dbReference type="Proteomes" id="UP000252591">
    <property type="component" value="Segment"/>
</dbReference>
<proteinExistence type="predicted"/>
<reference evidence="1" key="1">
    <citation type="submission" date="2018-05" db="EMBL/GenBank/DDBJ databases">
        <title>Genome sequence of Escherichia coli phage SRT7.</title>
        <authorList>
            <person name="Fan X."/>
            <person name="Zhao K."/>
            <person name="Song S."/>
            <person name="Zhao Z."/>
        </authorList>
    </citation>
    <scope>NUCLEOTIDE SEQUENCE [LARGE SCALE GENOMIC DNA]</scope>
</reference>
<name>A0A2Z5H4D0_9CAUD</name>
<dbReference type="InterPro" id="IPR022611">
    <property type="entry name" value="Phage_T7_5.5"/>
</dbReference>
<dbReference type="Pfam" id="PF11247">
    <property type="entry name" value="Phage_T7_55"/>
    <property type="match status" value="1"/>
</dbReference>
<dbReference type="KEGG" id="vg:54995211"/>
<evidence type="ECO:0000313" key="2">
    <source>
        <dbReference type="Proteomes" id="UP000252591"/>
    </source>
</evidence>
<accession>A0A2Z5H4D0</accession>
<sequence length="107" mass="12112">MKNRQRRNNMAITKKFKVSFDVTVKLGSVEEEQLKETIQRIAKQVAAREDVDHTNKELLVQALTGGPDGAVAFIIRKSIREGVKEMFEEIGDKRLFKASPATVRVVK</sequence>